<dbReference type="InterPro" id="IPR036250">
    <property type="entry name" value="AcylCo_DH-like_C"/>
</dbReference>
<organism evidence="9 10">
    <name type="scientific">Phytoactinopolyspora halotolerans</name>
    <dbReference type="NCBI Taxonomy" id="1981512"/>
    <lineage>
        <taxon>Bacteria</taxon>
        <taxon>Bacillati</taxon>
        <taxon>Actinomycetota</taxon>
        <taxon>Actinomycetes</taxon>
        <taxon>Jiangellales</taxon>
        <taxon>Jiangellaceae</taxon>
        <taxon>Phytoactinopolyspora</taxon>
    </lineage>
</organism>
<dbReference type="Gene3D" id="2.40.110.10">
    <property type="entry name" value="Butyryl-CoA Dehydrogenase, subunit A, domain 2"/>
    <property type="match status" value="1"/>
</dbReference>
<feature type="domain" description="Acyl-CoA dehydrogenase/oxidase C-terminal" evidence="7">
    <location>
        <begin position="270"/>
        <end position="411"/>
    </location>
</feature>
<dbReference type="Pfam" id="PF00441">
    <property type="entry name" value="Acyl-CoA_dh_1"/>
    <property type="match status" value="1"/>
</dbReference>
<comment type="cofactor">
    <cofactor evidence="1 5">
        <name>FAD</name>
        <dbReference type="ChEBI" id="CHEBI:57692"/>
    </cofactor>
</comment>
<dbReference type="Proteomes" id="UP000475214">
    <property type="component" value="Unassembled WGS sequence"/>
</dbReference>
<evidence type="ECO:0000256" key="2">
    <source>
        <dbReference type="ARBA" id="ARBA00009347"/>
    </source>
</evidence>
<dbReference type="Gene3D" id="1.20.140.10">
    <property type="entry name" value="Butyryl-CoA Dehydrogenase, subunit A, domain 3"/>
    <property type="match status" value="1"/>
</dbReference>
<dbReference type="AlphaFoldDB" id="A0A6L9S686"/>
<evidence type="ECO:0000256" key="5">
    <source>
        <dbReference type="RuleBase" id="RU362125"/>
    </source>
</evidence>
<dbReference type="InterPro" id="IPR037069">
    <property type="entry name" value="AcylCoA_DH/ox_N_sf"/>
</dbReference>
<keyword evidence="5" id="KW-0560">Oxidoreductase</keyword>
<name>A0A6L9S686_9ACTN</name>
<evidence type="ECO:0000313" key="9">
    <source>
        <dbReference type="EMBL" id="NEE00483.1"/>
    </source>
</evidence>
<gene>
    <name evidence="9" type="ORF">G1H10_09905</name>
</gene>
<dbReference type="RefSeq" id="WP_163736212.1">
    <property type="nucleotide sequence ID" value="NZ_JAAGOA010000005.1"/>
</dbReference>
<dbReference type="GO" id="GO:0006635">
    <property type="term" value="P:fatty acid beta-oxidation"/>
    <property type="evidence" value="ECO:0007669"/>
    <property type="project" value="InterPro"/>
</dbReference>
<dbReference type="GO" id="GO:0050660">
    <property type="term" value="F:flavin adenine dinucleotide binding"/>
    <property type="evidence" value="ECO:0007669"/>
    <property type="project" value="InterPro"/>
</dbReference>
<accession>A0A6L9S686</accession>
<dbReference type="InterPro" id="IPR046373">
    <property type="entry name" value="Acyl-CoA_Oxase/DH_mid-dom_sf"/>
</dbReference>
<dbReference type="InterPro" id="IPR009100">
    <property type="entry name" value="AcylCoA_DH/oxidase_NM_dom_sf"/>
</dbReference>
<keyword evidence="3 5" id="KW-0285">Flavoprotein</keyword>
<dbReference type="PANTHER" id="PTHR43188:SF1">
    <property type="entry name" value="ACYL-COA DEHYDROGENASE"/>
    <property type="match status" value="1"/>
</dbReference>
<dbReference type="InterPro" id="IPR009075">
    <property type="entry name" value="AcylCo_DH/oxidase_C"/>
</dbReference>
<evidence type="ECO:0000256" key="3">
    <source>
        <dbReference type="ARBA" id="ARBA00022630"/>
    </source>
</evidence>
<dbReference type="Gene3D" id="1.10.540.10">
    <property type="entry name" value="Acyl-CoA dehydrogenase/oxidase, N-terminal domain"/>
    <property type="match status" value="1"/>
</dbReference>
<keyword evidence="4 5" id="KW-0274">FAD</keyword>
<evidence type="ECO:0000256" key="4">
    <source>
        <dbReference type="ARBA" id="ARBA00022827"/>
    </source>
</evidence>
<dbReference type="EMBL" id="JAAGOA010000005">
    <property type="protein sequence ID" value="NEE00483.1"/>
    <property type="molecule type" value="Genomic_DNA"/>
</dbReference>
<evidence type="ECO:0000256" key="1">
    <source>
        <dbReference type="ARBA" id="ARBA00001974"/>
    </source>
</evidence>
<evidence type="ECO:0000256" key="6">
    <source>
        <dbReference type="SAM" id="MobiDB-lite"/>
    </source>
</evidence>
<feature type="domain" description="Acyl-CoA oxidase/dehydrogenase middle" evidence="8">
    <location>
        <begin position="159"/>
        <end position="252"/>
    </location>
</feature>
<dbReference type="SUPFAM" id="SSF56645">
    <property type="entry name" value="Acyl-CoA dehydrogenase NM domain-like"/>
    <property type="match status" value="1"/>
</dbReference>
<evidence type="ECO:0000259" key="7">
    <source>
        <dbReference type="Pfam" id="PF00441"/>
    </source>
</evidence>
<protein>
    <submittedName>
        <fullName evidence="9">Glutaryl-CoA dehydrogenase</fullName>
    </submittedName>
</protein>
<dbReference type="PANTHER" id="PTHR43188">
    <property type="entry name" value="ACYL-COENZYME A OXIDASE"/>
    <property type="match status" value="1"/>
</dbReference>
<dbReference type="InterPro" id="IPR045008">
    <property type="entry name" value="ACX4-like"/>
</dbReference>
<keyword evidence="10" id="KW-1185">Reference proteome</keyword>
<sequence length="419" mass="45758">MTRSATTQPENGPPTTHPEIEFTATQPESEFPATDLFGFADRLSEAERAKLHALDALLDEQVRPYLAEWWERAECPVHVRGELARLRLEDDPDLLRGDGTLNPQYVGFRHFMLARCDLSVATLYGGQVGMFRTVVREGGSPEQRAQLDPLIVSFELTGCFALTEPDHGSDVARGLETVATRHGDTWRINGHKRWIGNAAVSDVIVVVAKDSSDGAAKAFMVPREAPGVAISDVGSKLSLRMVRNADIRLTDVEVDESARLQRIDSFADIAAILAHLRPVVAWNAAGMQAGAYEAALRYATHRHQFGRPIAGYQLIQDKLARMLGNATASLAMAARLSDLRSQGRGGDAHSALTKAWTSDRLRETVALAREICGGEGIRVGNDVARYFADAEAVYTFEGTREINHLIVGRAATGLSAFTR</sequence>
<dbReference type="GO" id="GO:0003995">
    <property type="term" value="F:acyl-CoA dehydrogenase activity"/>
    <property type="evidence" value="ECO:0007669"/>
    <property type="project" value="InterPro"/>
</dbReference>
<dbReference type="InterPro" id="IPR006091">
    <property type="entry name" value="Acyl-CoA_Oxase/DH_mid-dom"/>
</dbReference>
<feature type="region of interest" description="Disordered" evidence="6">
    <location>
        <begin position="1"/>
        <end position="20"/>
    </location>
</feature>
<reference evidence="9 10" key="1">
    <citation type="submission" date="2020-02" db="EMBL/GenBank/DDBJ databases">
        <authorList>
            <person name="Li X.-J."/>
            <person name="Han X.-M."/>
        </authorList>
    </citation>
    <scope>NUCLEOTIDE SEQUENCE [LARGE SCALE GENOMIC DNA]</scope>
    <source>
        <strain evidence="9 10">CCTCC AB 2017055</strain>
    </source>
</reference>
<dbReference type="SUPFAM" id="SSF47203">
    <property type="entry name" value="Acyl-CoA dehydrogenase C-terminal domain-like"/>
    <property type="match status" value="1"/>
</dbReference>
<comment type="similarity">
    <text evidence="2 5">Belongs to the acyl-CoA dehydrogenase family.</text>
</comment>
<comment type="caution">
    <text evidence="9">The sequence shown here is derived from an EMBL/GenBank/DDBJ whole genome shotgun (WGS) entry which is preliminary data.</text>
</comment>
<feature type="compositionally biased region" description="Polar residues" evidence="6">
    <location>
        <begin position="1"/>
        <end position="10"/>
    </location>
</feature>
<proteinExistence type="inferred from homology"/>
<evidence type="ECO:0000259" key="8">
    <source>
        <dbReference type="Pfam" id="PF02770"/>
    </source>
</evidence>
<evidence type="ECO:0000313" key="10">
    <source>
        <dbReference type="Proteomes" id="UP000475214"/>
    </source>
</evidence>
<dbReference type="Pfam" id="PF02770">
    <property type="entry name" value="Acyl-CoA_dh_M"/>
    <property type="match status" value="1"/>
</dbReference>